<keyword evidence="2" id="KW-1185">Reference proteome</keyword>
<dbReference type="GO" id="GO:0016740">
    <property type="term" value="F:transferase activity"/>
    <property type="evidence" value="ECO:0007669"/>
    <property type="project" value="UniProtKB-KW"/>
</dbReference>
<evidence type="ECO:0000313" key="1">
    <source>
        <dbReference type="EMBL" id="NYJ73724.1"/>
    </source>
</evidence>
<dbReference type="CDD" id="cd01745">
    <property type="entry name" value="GATase1_2"/>
    <property type="match status" value="1"/>
</dbReference>
<dbReference type="InterPro" id="IPR011697">
    <property type="entry name" value="Peptidase_C26"/>
</dbReference>
<accession>A0A853DF93</accession>
<sequence>MSRPVIGITPYLEPVDRDVWRAQLSVTLPATYAEKVIEAGGIPLVVPPLPDADEEWAARVLGRVDGLILSGGADVEAARYGAQPHPAAQEARPDRDVSELLLAQVGRELDVPTLGICRGMQVMAVAAGGTLNQHLPDDVGHERHSPSPGEWSSHRVLVGQGTPLAALLGAEVTCPTYHHQGVASCPGYDVVARAEDGVVEAIHDPSARWRLGVQWHPEQGDDLRLFEALVAACS</sequence>
<dbReference type="Pfam" id="PF07722">
    <property type="entry name" value="Peptidase_C26"/>
    <property type="match status" value="1"/>
</dbReference>
<dbReference type="InterPro" id="IPR029062">
    <property type="entry name" value="Class_I_gatase-like"/>
</dbReference>
<reference evidence="1 2" key="1">
    <citation type="submission" date="2020-07" db="EMBL/GenBank/DDBJ databases">
        <title>Sequencing the genomes of 1000 actinobacteria strains.</title>
        <authorList>
            <person name="Klenk H.-P."/>
        </authorList>
    </citation>
    <scope>NUCLEOTIDE SEQUENCE [LARGE SCALE GENOMIC DNA]</scope>
    <source>
        <strain evidence="1 2">DSM 29531</strain>
    </source>
</reference>
<dbReference type="Gene3D" id="3.40.50.880">
    <property type="match status" value="1"/>
</dbReference>
<dbReference type="Proteomes" id="UP000571817">
    <property type="component" value="Unassembled WGS sequence"/>
</dbReference>
<dbReference type="SUPFAM" id="SSF52317">
    <property type="entry name" value="Class I glutamine amidotransferase-like"/>
    <property type="match status" value="1"/>
</dbReference>
<proteinExistence type="predicted"/>
<protein>
    <submittedName>
        <fullName evidence="1">Putative glutamine amidotransferase</fullName>
    </submittedName>
</protein>
<organism evidence="1 2">
    <name type="scientific">Allobranchiibius huperziae</name>
    <dbReference type="NCBI Taxonomy" id="1874116"/>
    <lineage>
        <taxon>Bacteria</taxon>
        <taxon>Bacillati</taxon>
        <taxon>Actinomycetota</taxon>
        <taxon>Actinomycetes</taxon>
        <taxon>Micrococcales</taxon>
        <taxon>Dermacoccaceae</taxon>
        <taxon>Allobranchiibius</taxon>
    </lineage>
</organism>
<name>A0A853DF93_9MICO</name>
<evidence type="ECO:0000313" key="2">
    <source>
        <dbReference type="Proteomes" id="UP000571817"/>
    </source>
</evidence>
<dbReference type="PROSITE" id="PS51273">
    <property type="entry name" value="GATASE_TYPE_1"/>
    <property type="match status" value="1"/>
</dbReference>
<dbReference type="GO" id="GO:0033969">
    <property type="term" value="F:gamma-glutamyl-gamma-aminobutyrate hydrolase activity"/>
    <property type="evidence" value="ECO:0007669"/>
    <property type="project" value="TreeGrafter"/>
</dbReference>
<dbReference type="PANTHER" id="PTHR43235:SF1">
    <property type="entry name" value="GLUTAMINE AMIDOTRANSFERASE PB2B2.05-RELATED"/>
    <property type="match status" value="1"/>
</dbReference>
<dbReference type="PANTHER" id="PTHR43235">
    <property type="entry name" value="GLUTAMINE AMIDOTRANSFERASE PB2B2.05-RELATED"/>
    <property type="match status" value="1"/>
</dbReference>
<dbReference type="AlphaFoldDB" id="A0A853DF93"/>
<dbReference type="InterPro" id="IPR044668">
    <property type="entry name" value="PuuD-like"/>
</dbReference>
<dbReference type="EMBL" id="JACCFW010000001">
    <property type="protein sequence ID" value="NYJ73724.1"/>
    <property type="molecule type" value="Genomic_DNA"/>
</dbReference>
<dbReference type="GO" id="GO:0006598">
    <property type="term" value="P:polyamine catabolic process"/>
    <property type="evidence" value="ECO:0007669"/>
    <property type="project" value="TreeGrafter"/>
</dbReference>
<dbReference type="GO" id="GO:0005829">
    <property type="term" value="C:cytosol"/>
    <property type="evidence" value="ECO:0007669"/>
    <property type="project" value="TreeGrafter"/>
</dbReference>
<dbReference type="RefSeq" id="WP_179479147.1">
    <property type="nucleotide sequence ID" value="NZ_JACCFW010000001.1"/>
</dbReference>
<keyword evidence="1" id="KW-0808">Transferase</keyword>
<comment type="caution">
    <text evidence="1">The sequence shown here is derived from an EMBL/GenBank/DDBJ whole genome shotgun (WGS) entry which is preliminary data.</text>
</comment>
<gene>
    <name evidence="1" type="ORF">HNR15_000687</name>
</gene>
<keyword evidence="1" id="KW-0315">Glutamine amidotransferase</keyword>